<keyword evidence="9" id="KW-0812">Transmembrane</keyword>
<evidence type="ECO:0000256" key="8">
    <source>
        <dbReference type="SAM" id="MobiDB-lite"/>
    </source>
</evidence>
<evidence type="ECO:0000256" key="4">
    <source>
        <dbReference type="ARBA" id="ARBA00022723"/>
    </source>
</evidence>
<evidence type="ECO:0000256" key="9">
    <source>
        <dbReference type="SAM" id="Phobius"/>
    </source>
</evidence>
<dbReference type="PANTHER" id="PTHR24305:SF29">
    <property type="entry name" value="BENZOATE-PARA-HYDROXYLASE"/>
    <property type="match status" value="1"/>
</dbReference>
<keyword evidence="5" id="KW-0560">Oxidoreductase</keyword>
<dbReference type="Gene3D" id="1.10.630.10">
    <property type="entry name" value="Cytochrome P450"/>
    <property type="match status" value="1"/>
</dbReference>
<feature type="compositionally biased region" description="Basic residues" evidence="8">
    <location>
        <begin position="221"/>
        <end position="259"/>
    </location>
</feature>
<keyword evidence="9" id="KW-1133">Transmembrane helix</keyword>
<dbReference type="PANTHER" id="PTHR24305">
    <property type="entry name" value="CYTOCHROME P450"/>
    <property type="match status" value="1"/>
</dbReference>
<evidence type="ECO:0000256" key="5">
    <source>
        <dbReference type="ARBA" id="ARBA00023002"/>
    </source>
</evidence>
<dbReference type="SUPFAM" id="SSF48264">
    <property type="entry name" value="Cytochrome P450"/>
    <property type="match status" value="1"/>
</dbReference>
<evidence type="ECO:0000256" key="2">
    <source>
        <dbReference type="ARBA" id="ARBA00010617"/>
    </source>
</evidence>
<evidence type="ECO:0000313" key="11">
    <source>
        <dbReference type="Proteomes" id="UP001586593"/>
    </source>
</evidence>
<keyword evidence="9" id="KW-0472">Membrane</keyword>
<keyword evidence="11" id="KW-1185">Reference proteome</keyword>
<evidence type="ECO:0000256" key="6">
    <source>
        <dbReference type="ARBA" id="ARBA00023004"/>
    </source>
</evidence>
<organism evidence="10 11">
    <name type="scientific">Phialemonium thermophilum</name>
    <dbReference type="NCBI Taxonomy" id="223376"/>
    <lineage>
        <taxon>Eukaryota</taxon>
        <taxon>Fungi</taxon>
        <taxon>Dikarya</taxon>
        <taxon>Ascomycota</taxon>
        <taxon>Pezizomycotina</taxon>
        <taxon>Sordariomycetes</taxon>
        <taxon>Sordariomycetidae</taxon>
        <taxon>Cephalothecales</taxon>
        <taxon>Cephalothecaceae</taxon>
        <taxon>Phialemonium</taxon>
    </lineage>
</organism>
<name>A0ABR3V191_9PEZI</name>
<reference evidence="10 11" key="1">
    <citation type="journal article" date="2024" name="Commun. Biol.">
        <title>Comparative genomic analysis of thermophilic fungi reveals convergent evolutionary adaptations and gene losses.</title>
        <authorList>
            <person name="Steindorff A.S."/>
            <person name="Aguilar-Pontes M.V."/>
            <person name="Robinson A.J."/>
            <person name="Andreopoulos B."/>
            <person name="LaButti K."/>
            <person name="Kuo A."/>
            <person name="Mondo S."/>
            <person name="Riley R."/>
            <person name="Otillar R."/>
            <person name="Haridas S."/>
            <person name="Lipzen A."/>
            <person name="Grimwood J."/>
            <person name="Schmutz J."/>
            <person name="Clum A."/>
            <person name="Reid I.D."/>
            <person name="Moisan M.C."/>
            <person name="Butler G."/>
            <person name="Nguyen T.T.M."/>
            <person name="Dewar K."/>
            <person name="Conant G."/>
            <person name="Drula E."/>
            <person name="Henrissat B."/>
            <person name="Hansel C."/>
            <person name="Singer S."/>
            <person name="Hutchinson M.I."/>
            <person name="de Vries R.P."/>
            <person name="Natvig D.O."/>
            <person name="Powell A.J."/>
            <person name="Tsang A."/>
            <person name="Grigoriev I.V."/>
        </authorList>
    </citation>
    <scope>NUCLEOTIDE SEQUENCE [LARGE SCALE GENOMIC DNA]</scope>
    <source>
        <strain evidence="10 11">ATCC 24622</strain>
    </source>
</reference>
<evidence type="ECO:0000256" key="7">
    <source>
        <dbReference type="ARBA" id="ARBA00023033"/>
    </source>
</evidence>
<accession>A0ABR3V191</accession>
<dbReference type="InterPro" id="IPR050121">
    <property type="entry name" value="Cytochrome_P450_monoxygenase"/>
</dbReference>
<feature type="transmembrane region" description="Helical" evidence="9">
    <location>
        <begin position="44"/>
        <end position="68"/>
    </location>
</feature>
<comment type="cofactor">
    <cofactor evidence="1">
        <name>heme</name>
        <dbReference type="ChEBI" id="CHEBI:30413"/>
    </cofactor>
</comment>
<evidence type="ECO:0000256" key="1">
    <source>
        <dbReference type="ARBA" id="ARBA00001971"/>
    </source>
</evidence>
<keyword evidence="4" id="KW-0479">Metal-binding</keyword>
<sequence length="290" mass="32881">MFLSDSGPTSRRHIYPSSSLSHDELSLRAPVSAATPHPSTTTMALIHLVFTPWAPVVLLAALALYYLYPYFVTYRALRGIPAPFPAQFSNLWLLLVCRRGRRYLEVDEVHKRLGPVVRIQPNHVSIADDEAIQLIYGHGNGFLKSSFYDAFVSIKRGLFNTRDRAEHTRKRKIVSHTFSPKSISQFEPYIHANLEAFVRHGDRLGQGGAAGLPQVVQLPGLRRHRRPGLRRPLRHARGRRRHRRGARLARQPAHVRPRHRDSQPPRRGLGHAGHPARAQALRQVAARPVF</sequence>
<evidence type="ECO:0000256" key="3">
    <source>
        <dbReference type="ARBA" id="ARBA00022617"/>
    </source>
</evidence>
<keyword evidence="6" id="KW-0408">Iron</keyword>
<dbReference type="EMBL" id="JAZHXJ010003354">
    <property type="protein sequence ID" value="KAL1835226.1"/>
    <property type="molecule type" value="Genomic_DNA"/>
</dbReference>
<feature type="compositionally biased region" description="Low complexity" evidence="8">
    <location>
        <begin position="275"/>
        <end position="290"/>
    </location>
</feature>
<dbReference type="Proteomes" id="UP001586593">
    <property type="component" value="Unassembled WGS sequence"/>
</dbReference>
<comment type="caution">
    <text evidence="10">The sequence shown here is derived from an EMBL/GenBank/DDBJ whole genome shotgun (WGS) entry which is preliminary data.</text>
</comment>
<comment type="similarity">
    <text evidence="2">Belongs to the cytochrome P450 family.</text>
</comment>
<protein>
    <submittedName>
        <fullName evidence="10">Uncharacterized protein</fullName>
    </submittedName>
</protein>
<keyword evidence="3" id="KW-0349">Heme</keyword>
<keyword evidence="7" id="KW-0503">Monooxygenase</keyword>
<proteinExistence type="inferred from homology"/>
<dbReference type="InterPro" id="IPR036396">
    <property type="entry name" value="Cyt_P450_sf"/>
</dbReference>
<feature type="region of interest" description="Disordered" evidence="8">
    <location>
        <begin position="221"/>
        <end position="290"/>
    </location>
</feature>
<gene>
    <name evidence="10" type="ORF">VTK73DRAFT_5973</name>
</gene>
<evidence type="ECO:0000313" key="10">
    <source>
        <dbReference type="EMBL" id="KAL1835226.1"/>
    </source>
</evidence>